<organism evidence="1">
    <name type="scientific">uncultured organism</name>
    <dbReference type="NCBI Taxonomy" id="155900"/>
    <lineage>
        <taxon>unclassified sequences</taxon>
        <taxon>environmental samples</taxon>
    </lineage>
</organism>
<dbReference type="Gene3D" id="3.40.50.720">
    <property type="entry name" value="NAD(P)-binding Rossmann-like Domain"/>
    <property type="match status" value="1"/>
</dbReference>
<dbReference type="CDD" id="cd05325">
    <property type="entry name" value="carb_red_sniffer_like_SDR_c"/>
    <property type="match status" value="1"/>
</dbReference>
<dbReference type="PANTHER" id="PTHR45458:SF1">
    <property type="entry name" value="SHORT CHAIN DEHYDROGENASE"/>
    <property type="match status" value="1"/>
</dbReference>
<dbReference type="PANTHER" id="PTHR45458">
    <property type="entry name" value="SHORT-CHAIN DEHYDROGENASE/REDUCTASE SDR"/>
    <property type="match status" value="1"/>
</dbReference>
<dbReference type="AlphaFoldDB" id="Q1EHZ2"/>
<dbReference type="EMBL" id="AM270418">
    <property type="protein sequence ID" value="CAK32547.1"/>
    <property type="molecule type" value="Genomic_DNA"/>
</dbReference>
<sequence>MPSVLITGANRGIGLAFAHSFAADGWRVHACCRDPDGAEDLAALRADMASVVMAGADTAGAVMLHRLDVTDGSRIAGLSRELAGEAIDVLVNNAGVMGPGTGFGEMDYDGWLPVFETNTLAPMRMAEGFVEQVAKSGRKLIVNISSIMGSLGENADGGAIIYRSSKAALNMVSKSLSAELAPRGITVIVFHPGWVSTDMGGPDAAVTPGESVEGMRAIIERVTPNDSGRFFNFDGHEIQW</sequence>
<dbReference type="InterPro" id="IPR002347">
    <property type="entry name" value="SDR_fam"/>
</dbReference>
<name>Q1EHZ2_9ZZZZ</name>
<gene>
    <name evidence="1" type="ORF">10D02-13</name>
</gene>
<dbReference type="PRINTS" id="PR00080">
    <property type="entry name" value="SDRFAMILY"/>
</dbReference>
<dbReference type="InterPro" id="IPR052184">
    <property type="entry name" value="SDR_enzymes"/>
</dbReference>
<proteinExistence type="predicted"/>
<dbReference type="Pfam" id="PF00106">
    <property type="entry name" value="adh_short"/>
    <property type="match status" value="1"/>
</dbReference>
<dbReference type="SUPFAM" id="SSF51735">
    <property type="entry name" value="NAD(P)-binding Rossmann-fold domains"/>
    <property type="match status" value="1"/>
</dbReference>
<dbReference type="PRINTS" id="PR00081">
    <property type="entry name" value="GDHRDH"/>
</dbReference>
<protein>
    <submittedName>
        <fullName evidence="1">Short-chain dehydrogenase/reductase SDR</fullName>
    </submittedName>
</protein>
<evidence type="ECO:0000313" key="1">
    <source>
        <dbReference type="EMBL" id="CAK32547.1"/>
    </source>
</evidence>
<dbReference type="InterPro" id="IPR036291">
    <property type="entry name" value="NAD(P)-bd_dom_sf"/>
</dbReference>
<accession>Q1EHZ2</accession>
<reference evidence="1" key="1">
    <citation type="submission" date="2006-06" db="EMBL/GenBank/DDBJ databases">
        <title>Construction and analysis of a metagenomic library from a deep-sea sediment of east Pacific nodule Province.</title>
        <authorList>
            <person name="Xu M."/>
            <person name="Xiao X."/>
            <person name="Wang F."/>
        </authorList>
    </citation>
    <scope>NUCLEOTIDE SEQUENCE</scope>
</reference>
<dbReference type="GO" id="GO:0016616">
    <property type="term" value="F:oxidoreductase activity, acting on the CH-OH group of donors, NAD or NADP as acceptor"/>
    <property type="evidence" value="ECO:0007669"/>
    <property type="project" value="TreeGrafter"/>
</dbReference>